<dbReference type="Proteomes" id="UP000276634">
    <property type="component" value="Unassembled WGS sequence"/>
</dbReference>
<keyword evidence="1" id="KW-0812">Transmembrane</keyword>
<dbReference type="OrthoDB" id="5797228at2"/>
<sequence>MSGRGEPARAITSLLLVFLFAALLFATPFITWLGGLHQPWYFPYLIWGLVIALAALATPPNHDL</sequence>
<reference evidence="2 3" key="1">
    <citation type="submission" date="2018-11" db="EMBL/GenBank/DDBJ databases">
        <title>Genomic Encyclopedia of Type Strains, Phase IV (KMG-IV): sequencing the most valuable type-strain genomes for metagenomic binning, comparative biology and taxonomic classification.</title>
        <authorList>
            <person name="Goeker M."/>
        </authorList>
    </citation>
    <scope>NUCLEOTIDE SEQUENCE [LARGE SCALE GENOMIC DNA]</scope>
    <source>
        <strain evidence="2 3">DSM 100275</strain>
    </source>
</reference>
<organism evidence="2 3">
    <name type="scientific">Inmirania thermothiophila</name>
    <dbReference type="NCBI Taxonomy" id="1750597"/>
    <lineage>
        <taxon>Bacteria</taxon>
        <taxon>Pseudomonadati</taxon>
        <taxon>Pseudomonadota</taxon>
        <taxon>Gammaproteobacteria</taxon>
        <taxon>Chromatiales</taxon>
        <taxon>Ectothiorhodospiraceae</taxon>
        <taxon>Inmirania</taxon>
    </lineage>
</organism>
<evidence type="ECO:0000313" key="3">
    <source>
        <dbReference type="Proteomes" id="UP000276634"/>
    </source>
</evidence>
<accession>A0A3N1XZS0</accession>
<proteinExistence type="predicted"/>
<feature type="transmembrane region" description="Helical" evidence="1">
    <location>
        <begin position="12"/>
        <end position="34"/>
    </location>
</feature>
<dbReference type="RefSeq" id="WP_123401081.1">
    <property type="nucleotide sequence ID" value="NZ_RJVI01000002.1"/>
</dbReference>
<protein>
    <submittedName>
        <fullName evidence="2">Uncharacterized protein</fullName>
    </submittedName>
</protein>
<keyword evidence="1" id="KW-1133">Transmembrane helix</keyword>
<keyword evidence="1" id="KW-0472">Membrane</keyword>
<comment type="caution">
    <text evidence="2">The sequence shown here is derived from an EMBL/GenBank/DDBJ whole genome shotgun (WGS) entry which is preliminary data.</text>
</comment>
<keyword evidence="3" id="KW-1185">Reference proteome</keyword>
<evidence type="ECO:0000313" key="2">
    <source>
        <dbReference type="EMBL" id="ROR32104.1"/>
    </source>
</evidence>
<dbReference type="AlphaFoldDB" id="A0A3N1XZS0"/>
<feature type="transmembrane region" description="Helical" evidence="1">
    <location>
        <begin position="40"/>
        <end position="58"/>
    </location>
</feature>
<evidence type="ECO:0000256" key="1">
    <source>
        <dbReference type="SAM" id="Phobius"/>
    </source>
</evidence>
<name>A0A3N1XZS0_9GAMM</name>
<dbReference type="EMBL" id="RJVI01000002">
    <property type="protein sequence ID" value="ROR32104.1"/>
    <property type="molecule type" value="Genomic_DNA"/>
</dbReference>
<gene>
    <name evidence="2" type="ORF">EDC57_1294</name>
</gene>